<dbReference type="InterPro" id="IPR045024">
    <property type="entry name" value="NDH-2"/>
</dbReference>
<evidence type="ECO:0000313" key="12">
    <source>
        <dbReference type="EMBL" id="GFE55932.1"/>
    </source>
</evidence>
<dbReference type="PRINTS" id="PR00368">
    <property type="entry name" value="FADPNR"/>
</dbReference>
<dbReference type="EC" id="1.6.5.9" evidence="2"/>
<keyword evidence="7" id="KW-0520">NAD</keyword>
<evidence type="ECO:0000256" key="5">
    <source>
        <dbReference type="ARBA" id="ARBA00022946"/>
    </source>
</evidence>
<feature type="domain" description="External alternative NADH-ubiquinone oxidoreductase-like C-terminal" evidence="11">
    <location>
        <begin position="357"/>
        <end position="418"/>
    </location>
</feature>
<dbReference type="Pfam" id="PF22366">
    <property type="entry name" value="NDH2_C"/>
    <property type="match status" value="1"/>
</dbReference>
<keyword evidence="4" id="KW-0274">FAD</keyword>
<dbReference type="GO" id="GO:0005739">
    <property type="term" value="C:mitochondrion"/>
    <property type="evidence" value="ECO:0007669"/>
    <property type="project" value="UniProtKB-ARBA"/>
</dbReference>
<keyword evidence="13" id="KW-1185">Reference proteome</keyword>
<evidence type="ECO:0000256" key="1">
    <source>
        <dbReference type="ARBA" id="ARBA00005272"/>
    </source>
</evidence>
<evidence type="ECO:0000256" key="9">
    <source>
        <dbReference type="ARBA" id="ARBA00049010"/>
    </source>
</evidence>
<comment type="caution">
    <text evidence="12">The sequence shown here is derived from an EMBL/GenBank/DDBJ whole genome shotgun (WGS) entry which is preliminary data.</text>
</comment>
<protein>
    <recommendedName>
        <fullName evidence="2">NADH:ubiquinone reductase (non-electrogenic)</fullName>
        <ecNumber evidence="2">1.6.5.9</ecNumber>
    </recommendedName>
</protein>
<dbReference type="InterPro" id="IPR036188">
    <property type="entry name" value="FAD/NAD-bd_sf"/>
</dbReference>
<organism evidence="12 13">
    <name type="scientific">Babesia ovis</name>
    <dbReference type="NCBI Taxonomy" id="5869"/>
    <lineage>
        <taxon>Eukaryota</taxon>
        <taxon>Sar</taxon>
        <taxon>Alveolata</taxon>
        <taxon>Apicomplexa</taxon>
        <taxon>Aconoidasida</taxon>
        <taxon>Piroplasmida</taxon>
        <taxon>Babesiidae</taxon>
        <taxon>Babesia</taxon>
    </lineage>
</organism>
<keyword evidence="3" id="KW-0285">Flavoprotein</keyword>
<evidence type="ECO:0000256" key="4">
    <source>
        <dbReference type="ARBA" id="ARBA00022827"/>
    </source>
</evidence>
<comment type="similarity">
    <text evidence="1">Belongs to the NADH dehydrogenase family.</text>
</comment>
<dbReference type="Proteomes" id="UP001057455">
    <property type="component" value="Unassembled WGS sequence"/>
</dbReference>
<dbReference type="OrthoDB" id="3244603at2759"/>
<dbReference type="PANTHER" id="PTHR43706:SF47">
    <property type="entry name" value="EXTERNAL NADH-UBIQUINONE OXIDOREDUCTASE 1, MITOCHONDRIAL-RELATED"/>
    <property type="match status" value="1"/>
</dbReference>
<dbReference type="Gene3D" id="3.50.50.100">
    <property type="match status" value="2"/>
</dbReference>
<evidence type="ECO:0000256" key="2">
    <source>
        <dbReference type="ARBA" id="ARBA00012637"/>
    </source>
</evidence>
<keyword evidence="6" id="KW-0560">Oxidoreductase</keyword>
<dbReference type="InterPro" id="IPR023753">
    <property type="entry name" value="FAD/NAD-binding_dom"/>
</dbReference>
<evidence type="ECO:0000256" key="6">
    <source>
        <dbReference type="ARBA" id="ARBA00023002"/>
    </source>
</evidence>
<evidence type="ECO:0000313" key="13">
    <source>
        <dbReference type="Proteomes" id="UP001057455"/>
    </source>
</evidence>
<dbReference type="Pfam" id="PF07992">
    <property type="entry name" value="Pyr_redox_2"/>
    <property type="match status" value="1"/>
</dbReference>
<dbReference type="GO" id="GO:0050136">
    <property type="term" value="F:NADH dehydrogenase (quinone) (non-electrogenic) activity"/>
    <property type="evidence" value="ECO:0007669"/>
    <property type="project" value="UniProtKB-EC"/>
</dbReference>
<evidence type="ECO:0000256" key="3">
    <source>
        <dbReference type="ARBA" id="ARBA00022630"/>
    </source>
</evidence>
<name>A0A9W5WWN3_BABOV</name>
<dbReference type="AlphaFoldDB" id="A0A9W5WWN3"/>
<reference evidence="12" key="1">
    <citation type="submission" date="2019-12" db="EMBL/GenBank/DDBJ databases">
        <title>Genome sequence of Babesia ovis.</title>
        <authorList>
            <person name="Yamagishi J."/>
            <person name="Sevinc F."/>
            <person name="Xuan X."/>
        </authorList>
    </citation>
    <scope>NUCLEOTIDE SEQUENCE</scope>
    <source>
        <strain evidence="12">Selcuk</strain>
    </source>
</reference>
<feature type="domain" description="FAD/NAD(P)-binding" evidence="10">
    <location>
        <begin position="2"/>
        <end position="242"/>
    </location>
</feature>
<dbReference type="PANTHER" id="PTHR43706">
    <property type="entry name" value="NADH DEHYDROGENASE"/>
    <property type="match status" value="1"/>
</dbReference>
<evidence type="ECO:0000259" key="10">
    <source>
        <dbReference type="Pfam" id="PF07992"/>
    </source>
</evidence>
<dbReference type="SUPFAM" id="SSF51905">
    <property type="entry name" value="FAD/NAD(P)-binding domain"/>
    <property type="match status" value="1"/>
</dbReference>
<keyword evidence="5" id="KW-0809">Transit peptide</keyword>
<sequence>MDLDPTAKRVKCLSVTEPSTTLTLPYDYLVIAVGAESNTFGIPGVEEHAYFLKEVEHANRIYQRIISNFEMASLPGVTEEEKRRLLHVVVVGGGPTGVETAGEIALLFKNMSQGFPSLVPYAKVTIVEGGQRLLATFSPSNSDFTSRVLGERHVNVMLRKQVCAVGKDDCTIKDANTGDTDILPCGIVVWASGLKQSGLISNVREHFKEQNNPRALVVDQHLAMRGSPDRTIFALGDCCKISPDKLSDNCDDVLEIIGNANVRALLRARKTLSKRFPQVAPNKFNAGDPKFIEFCKKVESSEKSPRGKLIEIMEYIDANYMPPFPTAQNAKQESLYLAKLFNSGFNTQEINAFKEVWKGSLASIGGRHVVGDFPFFRLNGGIKTLVLWLAVYLTMFPSGKMRFCYIMDGLLQKLYGRHLISKQSLNKK</sequence>
<dbReference type="InterPro" id="IPR054585">
    <property type="entry name" value="NDH2-like_C"/>
</dbReference>
<comment type="catalytic activity">
    <reaction evidence="8">
        <text>a quinone + NADH + H(+) = a quinol + NAD(+)</text>
        <dbReference type="Rhea" id="RHEA:46160"/>
        <dbReference type="ChEBI" id="CHEBI:15378"/>
        <dbReference type="ChEBI" id="CHEBI:24646"/>
        <dbReference type="ChEBI" id="CHEBI:57540"/>
        <dbReference type="ChEBI" id="CHEBI:57945"/>
        <dbReference type="ChEBI" id="CHEBI:132124"/>
        <dbReference type="EC" id="1.6.5.9"/>
    </reaction>
</comment>
<gene>
    <name evidence="12" type="ORF">BaOVIS_033360</name>
</gene>
<proteinExistence type="inferred from homology"/>
<accession>A0A9W5WWN3</accession>
<evidence type="ECO:0000259" key="11">
    <source>
        <dbReference type="Pfam" id="PF22366"/>
    </source>
</evidence>
<comment type="catalytic activity">
    <reaction evidence="9">
        <text>a ubiquinone + NADH + H(+) = a ubiquinol + NAD(+)</text>
        <dbReference type="Rhea" id="RHEA:23152"/>
        <dbReference type="Rhea" id="RHEA-COMP:9565"/>
        <dbReference type="Rhea" id="RHEA-COMP:9566"/>
        <dbReference type="ChEBI" id="CHEBI:15378"/>
        <dbReference type="ChEBI" id="CHEBI:16389"/>
        <dbReference type="ChEBI" id="CHEBI:17976"/>
        <dbReference type="ChEBI" id="CHEBI:57540"/>
        <dbReference type="ChEBI" id="CHEBI:57945"/>
    </reaction>
</comment>
<evidence type="ECO:0000256" key="7">
    <source>
        <dbReference type="ARBA" id="ARBA00023027"/>
    </source>
</evidence>
<evidence type="ECO:0000256" key="8">
    <source>
        <dbReference type="ARBA" id="ARBA00047599"/>
    </source>
</evidence>
<dbReference type="EMBL" id="BLIY01000026">
    <property type="protein sequence ID" value="GFE55932.1"/>
    <property type="molecule type" value="Genomic_DNA"/>
</dbReference>